<organism evidence="5 6">
    <name type="scientific">Sinomicrobium oceani</name>
    <dbReference type="NCBI Taxonomy" id="1150368"/>
    <lineage>
        <taxon>Bacteria</taxon>
        <taxon>Pseudomonadati</taxon>
        <taxon>Bacteroidota</taxon>
        <taxon>Flavobacteriia</taxon>
        <taxon>Flavobacteriales</taxon>
        <taxon>Flavobacteriaceae</taxon>
        <taxon>Sinomicrobium</taxon>
    </lineage>
</organism>
<dbReference type="GO" id="GO:0005975">
    <property type="term" value="P:carbohydrate metabolic process"/>
    <property type="evidence" value="ECO:0007669"/>
    <property type="project" value="InterPro"/>
</dbReference>
<evidence type="ECO:0000259" key="4">
    <source>
        <dbReference type="PROSITE" id="PS51910"/>
    </source>
</evidence>
<evidence type="ECO:0000256" key="2">
    <source>
        <dbReference type="ARBA" id="ARBA00012729"/>
    </source>
</evidence>
<proteinExistence type="predicted"/>
<dbReference type="Pfam" id="PF00704">
    <property type="entry name" value="Glyco_hydro_18"/>
    <property type="match status" value="1"/>
</dbReference>
<dbReference type="GO" id="GO:0008061">
    <property type="term" value="F:chitin binding"/>
    <property type="evidence" value="ECO:0007669"/>
    <property type="project" value="InterPro"/>
</dbReference>
<keyword evidence="3" id="KW-0732">Signal</keyword>
<dbReference type="InterPro" id="IPR017853">
    <property type="entry name" value="GH"/>
</dbReference>
<evidence type="ECO:0000256" key="1">
    <source>
        <dbReference type="ARBA" id="ARBA00000822"/>
    </source>
</evidence>
<feature type="signal peptide" evidence="3">
    <location>
        <begin position="1"/>
        <end position="24"/>
    </location>
</feature>
<protein>
    <recommendedName>
        <fullName evidence="2">chitinase</fullName>
        <ecNumber evidence="2">3.2.1.14</ecNumber>
    </recommendedName>
</protein>
<reference evidence="5 6" key="1">
    <citation type="submission" date="2016-11" db="EMBL/GenBank/DDBJ databases">
        <authorList>
            <person name="Jaros S."/>
            <person name="Januszkiewicz K."/>
            <person name="Wedrychowicz H."/>
        </authorList>
    </citation>
    <scope>NUCLEOTIDE SEQUENCE [LARGE SCALE GENOMIC DNA]</scope>
    <source>
        <strain evidence="5 6">CGMCC 1.12145</strain>
    </source>
</reference>
<dbReference type="PANTHER" id="PTHR11177">
    <property type="entry name" value="CHITINASE"/>
    <property type="match status" value="1"/>
</dbReference>
<dbReference type="InterPro" id="IPR050314">
    <property type="entry name" value="Glycosyl_Hydrlase_18"/>
</dbReference>
<dbReference type="InterPro" id="IPR011583">
    <property type="entry name" value="Chitinase_II/V-like_cat"/>
</dbReference>
<dbReference type="Gene3D" id="3.20.20.80">
    <property type="entry name" value="Glycosidases"/>
    <property type="match status" value="1"/>
</dbReference>
<keyword evidence="6" id="KW-1185">Reference proteome</keyword>
<dbReference type="SUPFAM" id="SSF49299">
    <property type="entry name" value="PKD domain"/>
    <property type="match status" value="1"/>
</dbReference>
<dbReference type="EC" id="3.2.1.14" evidence="2"/>
<gene>
    <name evidence="5" type="ORF">SAMN02927921_01359</name>
</gene>
<dbReference type="InterPro" id="IPR035986">
    <property type="entry name" value="PKD_dom_sf"/>
</dbReference>
<evidence type="ECO:0000313" key="6">
    <source>
        <dbReference type="Proteomes" id="UP000182248"/>
    </source>
</evidence>
<feature type="domain" description="GH18" evidence="4">
    <location>
        <begin position="130"/>
        <end position="444"/>
    </location>
</feature>
<dbReference type="SUPFAM" id="SSF51445">
    <property type="entry name" value="(Trans)glycosidases"/>
    <property type="match status" value="1"/>
</dbReference>
<dbReference type="STRING" id="1150368.SAMN02927921_01359"/>
<dbReference type="Proteomes" id="UP000182248">
    <property type="component" value="Unassembled WGS sequence"/>
</dbReference>
<sequence length="444" mass="48291">MKKNWLYIIPVVALLLLASGCSSSDDDGYSTDFFPRIFDPTNVFSIPSYVINVGDEVTFENLAFSPGGVVDISWKINGEEVSKEESYTFTATEGGEFELVLEVKNGEDTVTRNTFILVSPENYEFKPYTAVVMPYLSDQGSSESINWDIVTHIAFKCGRVLPGGDLEVIAGENAQTADALVARSHLNGIPVLMGISGRLSGIDGWALYESNDFGNVIRDPQTRDILIENIVSYVSEKKMDGVDIMMTDLNSGLASSNAAAVGPFITALKSALPEGSLVTVTVATNWVHSEYTDLSDADWLNVRAFENGAHVGPGAPPGQSSPLSYMVQGANLWVNQHNIPANKIVLGIPAFGVRYDQLDENGNNASWGSYAYMRYNDILAEDPDAATQEYSDIAFGVYYNGIPLVEEKATYIRDNQFLGAYIWAGDYDAAGANSLTGTLYNILN</sequence>
<evidence type="ECO:0000256" key="3">
    <source>
        <dbReference type="SAM" id="SignalP"/>
    </source>
</evidence>
<dbReference type="InterPro" id="IPR041696">
    <property type="entry name" value="PKD_3"/>
</dbReference>
<dbReference type="PROSITE" id="PS51257">
    <property type="entry name" value="PROKAR_LIPOPROTEIN"/>
    <property type="match status" value="1"/>
</dbReference>
<dbReference type="PROSITE" id="PS51910">
    <property type="entry name" value="GH18_2"/>
    <property type="match status" value="1"/>
</dbReference>
<dbReference type="GO" id="GO:0006032">
    <property type="term" value="P:chitin catabolic process"/>
    <property type="evidence" value="ECO:0007669"/>
    <property type="project" value="TreeGrafter"/>
</dbReference>
<dbReference type="EMBL" id="FPJE01000006">
    <property type="protein sequence ID" value="SFW37009.1"/>
    <property type="molecule type" value="Genomic_DNA"/>
</dbReference>
<evidence type="ECO:0000313" key="5">
    <source>
        <dbReference type="EMBL" id="SFW37009.1"/>
    </source>
</evidence>
<accession>A0A1K1NP11</accession>
<dbReference type="OrthoDB" id="973993at2"/>
<dbReference type="GO" id="GO:0005576">
    <property type="term" value="C:extracellular region"/>
    <property type="evidence" value="ECO:0007669"/>
    <property type="project" value="TreeGrafter"/>
</dbReference>
<dbReference type="AlphaFoldDB" id="A0A1K1NP11"/>
<comment type="catalytic activity">
    <reaction evidence="1">
        <text>Random endo-hydrolysis of N-acetyl-beta-D-glucosaminide (1-&gt;4)-beta-linkages in chitin and chitodextrins.</text>
        <dbReference type="EC" id="3.2.1.14"/>
    </reaction>
</comment>
<dbReference type="SMART" id="SM00636">
    <property type="entry name" value="Glyco_18"/>
    <property type="match status" value="1"/>
</dbReference>
<dbReference type="Pfam" id="PF16820">
    <property type="entry name" value="PKD_3"/>
    <property type="match status" value="1"/>
</dbReference>
<dbReference type="PANTHER" id="PTHR11177:SF317">
    <property type="entry name" value="CHITINASE 12-RELATED"/>
    <property type="match status" value="1"/>
</dbReference>
<feature type="chain" id="PRO_5012069008" description="chitinase" evidence="3">
    <location>
        <begin position="25"/>
        <end position="444"/>
    </location>
</feature>
<dbReference type="GO" id="GO:0008843">
    <property type="term" value="F:endochitinase activity"/>
    <property type="evidence" value="ECO:0007669"/>
    <property type="project" value="UniProtKB-EC"/>
</dbReference>
<dbReference type="RefSeq" id="WP_072316602.1">
    <property type="nucleotide sequence ID" value="NZ_FPJE01000006.1"/>
</dbReference>
<dbReference type="Gene3D" id="3.40.5.30">
    <property type="entry name" value="(Trans)glycosidases - domain 2"/>
    <property type="match status" value="1"/>
</dbReference>
<dbReference type="InterPro" id="IPR001223">
    <property type="entry name" value="Glyco_hydro18_cat"/>
</dbReference>
<name>A0A1K1NP11_9FLAO</name>